<reference evidence="1" key="1">
    <citation type="journal article" date="2023" name="Mol. Biol. Evol.">
        <title>Third-Generation Sequencing Reveals the Adaptive Role of the Epigenome in Three Deep-Sea Polychaetes.</title>
        <authorList>
            <person name="Perez M."/>
            <person name="Aroh O."/>
            <person name="Sun Y."/>
            <person name="Lan Y."/>
            <person name="Juniper S.K."/>
            <person name="Young C.R."/>
            <person name="Angers B."/>
            <person name="Qian P.Y."/>
        </authorList>
    </citation>
    <scope>NUCLEOTIDE SEQUENCE</scope>
    <source>
        <strain evidence="1">R07B-5</strain>
    </source>
</reference>
<organism evidence="1 2">
    <name type="scientific">Ridgeia piscesae</name>
    <name type="common">Tubeworm</name>
    <dbReference type="NCBI Taxonomy" id="27915"/>
    <lineage>
        <taxon>Eukaryota</taxon>
        <taxon>Metazoa</taxon>
        <taxon>Spiralia</taxon>
        <taxon>Lophotrochozoa</taxon>
        <taxon>Annelida</taxon>
        <taxon>Polychaeta</taxon>
        <taxon>Sedentaria</taxon>
        <taxon>Canalipalpata</taxon>
        <taxon>Sabellida</taxon>
        <taxon>Siboglinidae</taxon>
        <taxon>Ridgeia</taxon>
    </lineage>
</organism>
<proteinExistence type="predicted"/>
<evidence type="ECO:0000313" key="2">
    <source>
        <dbReference type="Proteomes" id="UP001209878"/>
    </source>
</evidence>
<dbReference type="AlphaFoldDB" id="A0AAD9L576"/>
<sequence length="165" mass="19066">MQCVFDLAANLQNTTCRFNICNVYFNRRIITHKQTTVTTPLSPHYIQCKFHEDGPKSRRLCVEGFNCGRVCVKHIIVSLRRDPCWTNWRRGCVGGHWQTSDKGMMNVRHYLCRDSRVSALTTHRHVRPLTDSRSRGVIVVCFAFDRLPAVLFVSPLIRHHASKDA</sequence>
<dbReference type="EMBL" id="JAODUO010000324">
    <property type="protein sequence ID" value="KAK2183077.1"/>
    <property type="molecule type" value="Genomic_DNA"/>
</dbReference>
<dbReference type="Proteomes" id="UP001209878">
    <property type="component" value="Unassembled WGS sequence"/>
</dbReference>
<name>A0AAD9L576_RIDPI</name>
<evidence type="ECO:0000313" key="1">
    <source>
        <dbReference type="EMBL" id="KAK2183077.1"/>
    </source>
</evidence>
<gene>
    <name evidence="1" type="ORF">NP493_324g02037</name>
</gene>
<keyword evidence="2" id="KW-1185">Reference proteome</keyword>
<comment type="caution">
    <text evidence="1">The sequence shown here is derived from an EMBL/GenBank/DDBJ whole genome shotgun (WGS) entry which is preliminary data.</text>
</comment>
<accession>A0AAD9L576</accession>
<protein>
    <submittedName>
        <fullName evidence="1">Uncharacterized protein</fullName>
    </submittedName>
</protein>